<accession>A0A9P6VFP7</accession>
<name>A0A9P6VFP7_9HELO</name>
<feature type="compositionally biased region" description="Polar residues" evidence="1">
    <location>
        <begin position="219"/>
        <end position="233"/>
    </location>
</feature>
<protein>
    <submittedName>
        <fullName evidence="2">Uncharacterized protein</fullName>
    </submittedName>
</protein>
<feature type="region of interest" description="Disordered" evidence="1">
    <location>
        <begin position="311"/>
        <end position="332"/>
    </location>
</feature>
<keyword evidence="3" id="KW-1185">Reference proteome</keyword>
<dbReference type="OrthoDB" id="4186058at2759"/>
<dbReference type="AlphaFoldDB" id="A0A9P6VFP7"/>
<feature type="region of interest" description="Disordered" evidence="1">
    <location>
        <begin position="1"/>
        <end position="183"/>
    </location>
</feature>
<dbReference type="EMBL" id="VNKQ01000013">
    <property type="protein sequence ID" value="KAG0647091.1"/>
    <property type="molecule type" value="Genomic_DNA"/>
</dbReference>
<reference evidence="2" key="1">
    <citation type="submission" date="2019-07" db="EMBL/GenBank/DDBJ databases">
        <title>Hyphodiscus hymeniophilus genome sequencing and assembly.</title>
        <authorList>
            <person name="Kramer G."/>
            <person name="Nodwell J."/>
        </authorList>
    </citation>
    <scope>NUCLEOTIDE SEQUENCE</scope>
    <source>
        <strain evidence="2">ATCC 34498</strain>
    </source>
</reference>
<gene>
    <name evidence="2" type="ORF">D0Z07_6953</name>
</gene>
<evidence type="ECO:0000256" key="1">
    <source>
        <dbReference type="SAM" id="MobiDB-lite"/>
    </source>
</evidence>
<feature type="compositionally biased region" description="Low complexity" evidence="1">
    <location>
        <begin position="104"/>
        <end position="116"/>
    </location>
</feature>
<proteinExistence type="predicted"/>
<evidence type="ECO:0000313" key="2">
    <source>
        <dbReference type="EMBL" id="KAG0647091.1"/>
    </source>
</evidence>
<comment type="caution">
    <text evidence="2">The sequence shown here is derived from an EMBL/GenBank/DDBJ whole genome shotgun (WGS) entry which is preliminary data.</text>
</comment>
<dbReference type="Proteomes" id="UP000785200">
    <property type="component" value="Unassembled WGS sequence"/>
</dbReference>
<feature type="compositionally biased region" description="Polar residues" evidence="1">
    <location>
        <begin position="1"/>
        <end position="10"/>
    </location>
</feature>
<feature type="compositionally biased region" description="Acidic residues" evidence="1">
    <location>
        <begin position="316"/>
        <end position="332"/>
    </location>
</feature>
<feature type="region of interest" description="Disordered" evidence="1">
    <location>
        <begin position="206"/>
        <end position="260"/>
    </location>
</feature>
<sequence>MRPTTPQFNFAHQAGPSSPPATPTSTTFNFTGKKSRRQGIADFRNFPPIAPTIDTNGSTITPNGSGMTFSYNRFEPLDHSPRSSSPASSHHLSDSNRDSAHAQSRSSSPVEAVSESPLKKARMKITAEGNFTVEEFRESDYEGFDSDCESVLRPHQYEDAESEKARSTRAPSPRHELDDKVVNGLRDLDCGTEELDAEEEHQAWLERKRQANRRKRRSSGSVQKRSLAQSIGSDTDDEDLKPVSFEGANEAGSSARRLRRKVAGERTSLIFDDPPVGRIEEVEEPDSCEEGVAVGEVEELTDEDRWDREMPFYGQEDMDVDSDSGTDSDEEE</sequence>
<feature type="compositionally biased region" description="Basic and acidic residues" evidence="1">
    <location>
        <begin position="150"/>
        <end position="166"/>
    </location>
</feature>
<feature type="compositionally biased region" description="Basic and acidic residues" evidence="1">
    <location>
        <begin position="91"/>
        <end position="100"/>
    </location>
</feature>
<feature type="compositionally biased region" description="Polar residues" evidence="1">
    <location>
        <begin position="53"/>
        <end position="71"/>
    </location>
</feature>
<evidence type="ECO:0000313" key="3">
    <source>
        <dbReference type="Proteomes" id="UP000785200"/>
    </source>
</evidence>
<feature type="compositionally biased region" description="Basic and acidic residues" evidence="1">
    <location>
        <begin position="173"/>
        <end position="183"/>
    </location>
</feature>
<organism evidence="2 3">
    <name type="scientific">Hyphodiscus hymeniophilus</name>
    <dbReference type="NCBI Taxonomy" id="353542"/>
    <lineage>
        <taxon>Eukaryota</taxon>
        <taxon>Fungi</taxon>
        <taxon>Dikarya</taxon>
        <taxon>Ascomycota</taxon>
        <taxon>Pezizomycotina</taxon>
        <taxon>Leotiomycetes</taxon>
        <taxon>Helotiales</taxon>
        <taxon>Hyphodiscaceae</taxon>
        <taxon>Hyphodiscus</taxon>
    </lineage>
</organism>